<keyword evidence="3" id="KW-1185">Reference proteome</keyword>
<dbReference type="EMBL" id="UZAF01016141">
    <property type="protein sequence ID" value="VDO21516.1"/>
    <property type="molecule type" value="Genomic_DNA"/>
</dbReference>
<feature type="region of interest" description="Disordered" evidence="1">
    <location>
        <begin position="53"/>
        <end position="79"/>
    </location>
</feature>
<name>A0A3P7TJD3_HAEPC</name>
<reference evidence="2 3" key="1">
    <citation type="submission" date="2018-11" db="EMBL/GenBank/DDBJ databases">
        <authorList>
            <consortium name="Pathogen Informatics"/>
        </authorList>
    </citation>
    <scope>NUCLEOTIDE SEQUENCE [LARGE SCALE GENOMIC DNA]</scope>
    <source>
        <strain evidence="2 3">MHpl1</strain>
    </source>
</reference>
<evidence type="ECO:0000256" key="1">
    <source>
        <dbReference type="SAM" id="MobiDB-lite"/>
    </source>
</evidence>
<gene>
    <name evidence="2" type="ORF">HPLM_LOCUS3709</name>
</gene>
<dbReference type="AlphaFoldDB" id="A0A3P7TJD3"/>
<organism evidence="2 3">
    <name type="scientific">Haemonchus placei</name>
    <name type="common">Barber's pole worm</name>
    <dbReference type="NCBI Taxonomy" id="6290"/>
    <lineage>
        <taxon>Eukaryota</taxon>
        <taxon>Metazoa</taxon>
        <taxon>Ecdysozoa</taxon>
        <taxon>Nematoda</taxon>
        <taxon>Chromadorea</taxon>
        <taxon>Rhabditida</taxon>
        <taxon>Rhabditina</taxon>
        <taxon>Rhabditomorpha</taxon>
        <taxon>Strongyloidea</taxon>
        <taxon>Trichostrongylidae</taxon>
        <taxon>Haemonchus</taxon>
    </lineage>
</organism>
<evidence type="ECO:0000313" key="3">
    <source>
        <dbReference type="Proteomes" id="UP000268014"/>
    </source>
</evidence>
<proteinExistence type="predicted"/>
<evidence type="ECO:0000313" key="2">
    <source>
        <dbReference type="EMBL" id="VDO21516.1"/>
    </source>
</evidence>
<accession>A0A3P7TJD3</accession>
<dbReference type="Proteomes" id="UP000268014">
    <property type="component" value="Unassembled WGS sequence"/>
</dbReference>
<protein>
    <submittedName>
        <fullName evidence="2">Uncharacterized protein</fullName>
    </submittedName>
</protein>
<sequence length="122" mass="12859">MKQNKRESTVVNFGYVWLPRWAGDAATSARSAASGQPYNFASISTNAAAFTPNPTKLQNDSASSDITTPQTYSPGGSLFTTRYKDTIDPTTETAASASSTLLTSSKAPIIPAVELIATSTTF</sequence>